<sequence length="142" mass="16087">TRGQGSNDHRWTNNCKILLISLKCFLLLKNRYLQPGPALSELRCHRCFSGHGPVLKTNMRLRTAIYGIPSITGFLSSKYRNRAITELKQGQELVFGLARISVHSRTILRYVQEVGLKDYANRKVPGPEESARQMGKTMSNLV</sequence>
<evidence type="ECO:0000313" key="2">
    <source>
        <dbReference type="Proteomes" id="UP000749646"/>
    </source>
</evidence>
<name>A0A9P6IRZ5_9FUNG</name>
<organism evidence="1 2">
    <name type="scientific">Modicella reniformis</name>
    <dbReference type="NCBI Taxonomy" id="1440133"/>
    <lineage>
        <taxon>Eukaryota</taxon>
        <taxon>Fungi</taxon>
        <taxon>Fungi incertae sedis</taxon>
        <taxon>Mucoromycota</taxon>
        <taxon>Mortierellomycotina</taxon>
        <taxon>Mortierellomycetes</taxon>
        <taxon>Mortierellales</taxon>
        <taxon>Mortierellaceae</taxon>
        <taxon>Modicella</taxon>
    </lineage>
</organism>
<keyword evidence="2" id="KW-1185">Reference proteome</keyword>
<accession>A0A9P6IRZ5</accession>
<feature type="non-terminal residue" evidence="1">
    <location>
        <position position="1"/>
    </location>
</feature>
<proteinExistence type="predicted"/>
<comment type="caution">
    <text evidence="1">The sequence shown here is derived from an EMBL/GenBank/DDBJ whole genome shotgun (WGS) entry which is preliminary data.</text>
</comment>
<evidence type="ECO:0000313" key="1">
    <source>
        <dbReference type="EMBL" id="KAF9945550.1"/>
    </source>
</evidence>
<dbReference type="Proteomes" id="UP000749646">
    <property type="component" value="Unassembled WGS sequence"/>
</dbReference>
<reference evidence="1" key="1">
    <citation type="journal article" date="2020" name="Fungal Divers.">
        <title>Resolving the Mortierellaceae phylogeny through synthesis of multi-gene phylogenetics and phylogenomics.</title>
        <authorList>
            <person name="Vandepol N."/>
            <person name="Liber J."/>
            <person name="Desiro A."/>
            <person name="Na H."/>
            <person name="Kennedy M."/>
            <person name="Barry K."/>
            <person name="Grigoriev I.V."/>
            <person name="Miller A.N."/>
            <person name="O'Donnell K."/>
            <person name="Stajich J.E."/>
            <person name="Bonito G."/>
        </authorList>
    </citation>
    <scope>NUCLEOTIDE SEQUENCE</scope>
    <source>
        <strain evidence="1">MES-2147</strain>
    </source>
</reference>
<dbReference type="EMBL" id="JAAAHW010007974">
    <property type="protein sequence ID" value="KAF9945550.1"/>
    <property type="molecule type" value="Genomic_DNA"/>
</dbReference>
<protein>
    <submittedName>
        <fullName evidence="1">Uncharacterized protein</fullName>
    </submittedName>
</protein>
<dbReference type="AlphaFoldDB" id="A0A9P6IRZ5"/>
<gene>
    <name evidence="1" type="ORF">BGZ65_010614</name>
</gene>